<feature type="binding site" evidence="2">
    <location>
        <begin position="211"/>
        <end position="218"/>
    </location>
    <ligand>
        <name>ATP</name>
        <dbReference type="ChEBI" id="CHEBI:30616"/>
    </ligand>
</feature>
<dbReference type="KEGG" id="pcm:AY601_3806"/>
<dbReference type="Gene3D" id="1.10.3290.10">
    <property type="entry name" value="Fido-like domain"/>
    <property type="match status" value="1"/>
</dbReference>
<dbReference type="EMBL" id="CP014504">
    <property type="protein sequence ID" value="AMQ00666.1"/>
    <property type="molecule type" value="Genomic_DNA"/>
</dbReference>
<evidence type="ECO:0000256" key="2">
    <source>
        <dbReference type="PIRSR" id="PIRSR640198-2"/>
    </source>
</evidence>
<dbReference type="AlphaFoldDB" id="A0A127VH60"/>
<dbReference type="OrthoDB" id="9814400at2"/>
<dbReference type="GO" id="GO:0005524">
    <property type="term" value="F:ATP binding"/>
    <property type="evidence" value="ECO:0007669"/>
    <property type="project" value="UniProtKB-KW"/>
</dbReference>
<gene>
    <name evidence="4" type="ORF">AY601_3806</name>
</gene>
<evidence type="ECO:0000313" key="4">
    <source>
        <dbReference type="EMBL" id="AMQ00666.1"/>
    </source>
</evidence>
<dbReference type="InterPro" id="IPR003812">
    <property type="entry name" value="Fido"/>
</dbReference>
<dbReference type="SUPFAM" id="SSF46785">
    <property type="entry name" value="Winged helix' DNA-binding domain"/>
    <property type="match status" value="1"/>
</dbReference>
<dbReference type="Pfam" id="PF02661">
    <property type="entry name" value="Fic"/>
    <property type="match status" value="1"/>
</dbReference>
<keyword evidence="2" id="KW-0547">Nucleotide-binding</keyword>
<dbReference type="InterPro" id="IPR025230">
    <property type="entry name" value="DUF4172"/>
</dbReference>
<protein>
    <submittedName>
        <fullName evidence="4">Cell filamentation protein Fic</fullName>
    </submittedName>
</protein>
<dbReference type="SUPFAM" id="SSF140931">
    <property type="entry name" value="Fic-like"/>
    <property type="match status" value="1"/>
</dbReference>
<dbReference type="RefSeq" id="WP_068403908.1">
    <property type="nucleotide sequence ID" value="NZ_CP014504.1"/>
</dbReference>
<feature type="active site" evidence="1">
    <location>
        <position position="207"/>
    </location>
</feature>
<dbReference type="PROSITE" id="PS51459">
    <property type="entry name" value="FIDO"/>
    <property type="match status" value="1"/>
</dbReference>
<dbReference type="InterPro" id="IPR036597">
    <property type="entry name" value="Fido-like_dom_sf"/>
</dbReference>
<proteinExistence type="predicted"/>
<dbReference type="PANTHER" id="PTHR13504">
    <property type="entry name" value="FIDO DOMAIN-CONTAINING PROTEIN DDB_G0283145"/>
    <property type="match status" value="1"/>
</dbReference>
<evidence type="ECO:0000259" key="3">
    <source>
        <dbReference type="PROSITE" id="PS51459"/>
    </source>
</evidence>
<feature type="binding site" evidence="2">
    <location>
        <begin position="248"/>
        <end position="249"/>
    </location>
    <ligand>
        <name>ATP</name>
        <dbReference type="ChEBI" id="CHEBI:30616"/>
    </ligand>
</feature>
<name>A0A127VH60_9SPHI</name>
<feature type="domain" description="Fido" evidence="3">
    <location>
        <begin position="114"/>
        <end position="270"/>
    </location>
</feature>
<keyword evidence="5" id="KW-1185">Reference proteome</keyword>
<accession>A0A127VH60</accession>
<sequence>MLYNWELPDWPYFRYRLDTIEPVLYTFATEAGVIDGMLQALPAYVQQEALLEIILLEAIKTSEIEGEFLSRQDLMSSIRNNLGLNEKQEAILDRKAMGVGQLMVDVRKTYKEPLSCEKLWSWHEILMSSYSTINKGVWRKGKEPMQVISGAMGRIKIHFQAPPSDEVNAEMEKFVTWFNETGPNGKGEIYSAPVRAAIAHLYFESIHPFEDGNGRLGRAIAEKALSQTLTKPIMMSLSKTIEADRKAYYKALGDAQQHNEITDWLTYFVNIVLKAQQEARQTIDFTLKKTMFFDRYMKILNERQLKVINRIFEAGLDGFQGGMTAKKYMSIVKTSKATATRDLQTLAEMGILTSFGAGRNVHYELQLK</sequence>
<dbReference type="InterPro" id="IPR036390">
    <property type="entry name" value="WH_DNA-bd_sf"/>
</dbReference>
<organism evidence="4 5">
    <name type="scientific">Pedobacter cryoconitis</name>
    <dbReference type="NCBI Taxonomy" id="188932"/>
    <lineage>
        <taxon>Bacteria</taxon>
        <taxon>Pseudomonadati</taxon>
        <taxon>Bacteroidota</taxon>
        <taxon>Sphingobacteriia</taxon>
        <taxon>Sphingobacteriales</taxon>
        <taxon>Sphingobacteriaceae</taxon>
        <taxon>Pedobacter</taxon>
    </lineage>
</organism>
<evidence type="ECO:0000256" key="1">
    <source>
        <dbReference type="PIRSR" id="PIRSR640198-1"/>
    </source>
</evidence>
<dbReference type="PATRIC" id="fig|188932.3.peg.3954"/>
<dbReference type="Pfam" id="PF13776">
    <property type="entry name" value="DUF4172"/>
    <property type="match status" value="1"/>
</dbReference>
<dbReference type="Proteomes" id="UP000071561">
    <property type="component" value="Chromosome"/>
</dbReference>
<evidence type="ECO:0000313" key="5">
    <source>
        <dbReference type="Proteomes" id="UP000071561"/>
    </source>
</evidence>
<dbReference type="Gene3D" id="1.10.10.10">
    <property type="entry name" value="Winged helix-like DNA-binding domain superfamily/Winged helix DNA-binding domain"/>
    <property type="match status" value="1"/>
</dbReference>
<dbReference type="PANTHER" id="PTHR13504:SF33">
    <property type="entry name" value="FIC FAMILY PROTEIN"/>
    <property type="match status" value="1"/>
</dbReference>
<reference evidence="4 5" key="1">
    <citation type="submission" date="2016-03" db="EMBL/GenBank/DDBJ databases">
        <title>Complete genome sequence of Pedobacter cryoconitis PAMC 27485.</title>
        <authorList>
            <person name="Lee J."/>
            <person name="Kim O.-S."/>
        </authorList>
    </citation>
    <scope>NUCLEOTIDE SEQUENCE [LARGE SCALE GENOMIC DNA]</scope>
    <source>
        <strain evidence="4 5">PAMC 27485</strain>
    </source>
</reference>
<keyword evidence="2" id="KW-0067">ATP-binding</keyword>
<dbReference type="InterPro" id="IPR036388">
    <property type="entry name" value="WH-like_DNA-bd_sf"/>
</dbReference>
<dbReference type="InterPro" id="IPR040198">
    <property type="entry name" value="Fido_containing"/>
</dbReference>